<keyword evidence="1" id="KW-0812">Transmembrane</keyword>
<dbReference type="EMBL" id="AKCU01000416">
    <property type="protein sequence ID" value="EKV10239.1"/>
    <property type="molecule type" value="Genomic_DNA"/>
</dbReference>
<organism evidence="2 3">
    <name type="scientific">Penicillium digitatum (strain Pd1 / CECT 20795)</name>
    <name type="common">Green mold</name>
    <dbReference type="NCBI Taxonomy" id="1170230"/>
    <lineage>
        <taxon>Eukaryota</taxon>
        <taxon>Fungi</taxon>
        <taxon>Dikarya</taxon>
        <taxon>Ascomycota</taxon>
        <taxon>Pezizomycotina</taxon>
        <taxon>Eurotiomycetes</taxon>
        <taxon>Eurotiomycetidae</taxon>
        <taxon>Eurotiales</taxon>
        <taxon>Aspergillaceae</taxon>
        <taxon>Penicillium</taxon>
    </lineage>
</organism>
<dbReference type="HOGENOM" id="CLU_2638819_0_0_1"/>
<protein>
    <submittedName>
        <fullName evidence="2">Uncharacterized protein</fullName>
    </submittedName>
</protein>
<name>K9FLY5_PEND1</name>
<dbReference type="VEuPathDB" id="FungiDB:PDIP_60850"/>
<evidence type="ECO:0000256" key="1">
    <source>
        <dbReference type="SAM" id="Phobius"/>
    </source>
</evidence>
<proteinExistence type="predicted"/>
<dbReference type="KEGG" id="pdp:PDIP_60850"/>
<feature type="transmembrane region" description="Helical" evidence="1">
    <location>
        <begin position="43"/>
        <end position="62"/>
    </location>
</feature>
<comment type="caution">
    <text evidence="2">The sequence shown here is derived from an EMBL/GenBank/DDBJ whole genome shotgun (WGS) entry which is preliminary data.</text>
</comment>
<accession>K9FLY5</accession>
<evidence type="ECO:0000313" key="3">
    <source>
        <dbReference type="Proteomes" id="UP000009886"/>
    </source>
</evidence>
<reference evidence="3" key="1">
    <citation type="journal article" date="2012" name="BMC Genomics">
        <title>Genome sequence of the necrotrophic fungus Penicillium digitatum, the main postharvest pathogen of citrus.</title>
        <authorList>
            <person name="Marcet-Houben M."/>
            <person name="Ballester A.-R."/>
            <person name="de la Fuente B."/>
            <person name="Harries E."/>
            <person name="Marcos J.F."/>
            <person name="Gonzalez-Candelas L."/>
            <person name="Gabaldon T."/>
        </authorList>
    </citation>
    <scope>NUCLEOTIDE SEQUENCE [LARGE SCALE GENOMIC DNA]</scope>
    <source>
        <strain evidence="3">Pd1 / CECT 20795</strain>
    </source>
</reference>
<evidence type="ECO:0000313" key="2">
    <source>
        <dbReference type="EMBL" id="EKV10239.1"/>
    </source>
</evidence>
<keyword evidence="1" id="KW-0472">Membrane</keyword>
<dbReference type="Proteomes" id="UP000009886">
    <property type="component" value="Unassembled WGS sequence"/>
</dbReference>
<gene>
    <name evidence="2" type="ORF">PDIP_60850</name>
</gene>
<keyword evidence="1" id="KW-1133">Transmembrane helix</keyword>
<sequence length="77" mass="8512">MLYLCCKYTTSFSSFDLLSSFMSLLESEGVVVFFHRRAIPKKVLGVAVSISFSIMAVIAVGLRPLARYLAGKKMDAE</sequence>
<dbReference type="AlphaFoldDB" id="K9FLY5"/>